<proteinExistence type="predicted"/>
<dbReference type="InterPro" id="IPR002387">
    <property type="entry name" value="Plastocyanin"/>
</dbReference>
<keyword evidence="1 3" id="KW-0479">Metal-binding</keyword>
<dbReference type="GO" id="GO:0009055">
    <property type="term" value="F:electron transfer activity"/>
    <property type="evidence" value="ECO:0007669"/>
    <property type="project" value="InterPro"/>
</dbReference>
<dbReference type="Proteomes" id="UP000243002">
    <property type="component" value="Unassembled WGS sequence"/>
</dbReference>
<dbReference type="InterPro" id="IPR000923">
    <property type="entry name" value="BlueCu_1"/>
</dbReference>
<feature type="domain" description="Blue (type 1) copper" evidence="4">
    <location>
        <begin position="21"/>
        <end position="107"/>
    </location>
</feature>
<dbReference type="PRINTS" id="PR00157">
    <property type="entry name" value="PLASTOCYANIN"/>
</dbReference>
<keyword evidence="2 3" id="KW-0186">Copper</keyword>
<dbReference type="RefSeq" id="WP_106501928.1">
    <property type="nucleotide sequence ID" value="NZ_PXXO01000002.1"/>
</dbReference>
<gene>
    <name evidence="5" type="ORF">C7K55_03100</name>
</gene>
<evidence type="ECO:0000256" key="2">
    <source>
        <dbReference type="ARBA" id="ARBA00023008"/>
    </source>
</evidence>
<evidence type="ECO:0000313" key="6">
    <source>
        <dbReference type="Proteomes" id="UP000243002"/>
    </source>
</evidence>
<feature type="binding site" evidence="3">
    <location>
        <position position="56"/>
    </location>
    <ligand>
        <name>Cu cation</name>
        <dbReference type="ChEBI" id="CHEBI:23378"/>
    </ligand>
</feature>
<reference evidence="5 6" key="1">
    <citation type="journal article" date="2018" name="Environ. Microbiol.">
        <title>Ecological and genomic features of two widespread freshwater picocyanobacteria.</title>
        <authorList>
            <person name="Cabello-Yeves P.J."/>
            <person name="Picazo A."/>
            <person name="Camacho A."/>
            <person name="Callieri C."/>
            <person name="Rosselli R."/>
            <person name="Roda-Garcia J.J."/>
            <person name="Coutinho F.H."/>
            <person name="Rodriguez-Valera F."/>
        </authorList>
    </citation>
    <scope>NUCLEOTIDE SEQUENCE [LARGE SCALE GENOMIC DNA]</scope>
    <source>
        <strain evidence="5 6">Tous</strain>
    </source>
</reference>
<feature type="binding site" evidence="3">
    <location>
        <position position="101"/>
    </location>
    <ligand>
        <name>Cu cation</name>
        <dbReference type="ChEBI" id="CHEBI:23378"/>
    </ligand>
</feature>
<protein>
    <submittedName>
        <fullName evidence="5">Plastocyanin</fullName>
    </submittedName>
</protein>
<dbReference type="GO" id="GO:0005507">
    <property type="term" value="F:copper ion binding"/>
    <property type="evidence" value="ECO:0007669"/>
    <property type="project" value="InterPro"/>
</dbReference>
<feature type="binding site" evidence="3">
    <location>
        <position position="96"/>
    </location>
    <ligand>
        <name>Cu cation</name>
        <dbReference type="ChEBI" id="CHEBI:23378"/>
    </ligand>
</feature>
<dbReference type="Pfam" id="PF00127">
    <property type="entry name" value="Copper-bind"/>
    <property type="match status" value="1"/>
</dbReference>
<dbReference type="EMBL" id="PXXO01000002">
    <property type="protein sequence ID" value="PSJ06954.1"/>
    <property type="molecule type" value="Genomic_DNA"/>
</dbReference>
<dbReference type="SUPFAM" id="SSF49503">
    <property type="entry name" value="Cupredoxins"/>
    <property type="match status" value="1"/>
</dbReference>
<dbReference type="OrthoDB" id="680163at2"/>
<dbReference type="InterPro" id="IPR008972">
    <property type="entry name" value="Cupredoxin"/>
</dbReference>
<dbReference type="AlphaFoldDB" id="A0A2P7N0F7"/>
<accession>A0A2P7N0F7</accession>
<feature type="binding site" evidence="3">
    <location>
        <position position="93"/>
    </location>
    <ligand>
        <name>Cu cation</name>
        <dbReference type="ChEBI" id="CHEBI:23378"/>
    </ligand>
</feature>
<organism evidence="5 6">
    <name type="scientific">Cyanobium usitatum str. Tous</name>
    <dbReference type="NCBI Taxonomy" id="2116684"/>
    <lineage>
        <taxon>Bacteria</taxon>
        <taxon>Bacillati</taxon>
        <taxon>Cyanobacteriota</taxon>
        <taxon>Cyanophyceae</taxon>
        <taxon>Synechococcales</taxon>
        <taxon>Prochlorococcaceae</taxon>
        <taxon>Cyanobium</taxon>
    </lineage>
</organism>
<evidence type="ECO:0000259" key="4">
    <source>
        <dbReference type="Pfam" id="PF00127"/>
    </source>
</evidence>
<comment type="cofactor">
    <cofactor evidence="3">
        <name>Cu(2+)</name>
        <dbReference type="ChEBI" id="CHEBI:29036"/>
    </cofactor>
    <text evidence="3">The crystal structure with reduced Cu(1+) has also been determined.</text>
</comment>
<keyword evidence="6" id="KW-1185">Reference proteome</keyword>
<dbReference type="Gene3D" id="2.60.40.420">
    <property type="entry name" value="Cupredoxins - blue copper proteins"/>
    <property type="match status" value="1"/>
</dbReference>
<name>A0A2P7N0F7_9CYAN</name>
<evidence type="ECO:0000256" key="3">
    <source>
        <dbReference type="PIRSR" id="PIRSR602387-1"/>
    </source>
</evidence>
<evidence type="ECO:0000313" key="5">
    <source>
        <dbReference type="EMBL" id="PSJ06954.1"/>
    </source>
</evidence>
<comment type="caution">
    <text evidence="5">The sequence shown here is derived from an EMBL/GenBank/DDBJ whole genome shotgun (WGS) entry which is preliminary data.</text>
</comment>
<evidence type="ECO:0000256" key="1">
    <source>
        <dbReference type="ARBA" id="ARBA00022723"/>
    </source>
</evidence>
<sequence length="111" mass="12323">MSKHRHGWLVGRLLLGFLVFTMLLGNDEGFLVFQPEQLTINAGDTVSFEVRGLGPHNLIVAGHPEWSHEPLSFALGESWEQKFDTPGRYAIWCEPHRAAGMTAEINVLAPG</sequence>